<proteinExistence type="predicted"/>
<feature type="compositionally biased region" description="Polar residues" evidence="1">
    <location>
        <begin position="165"/>
        <end position="178"/>
    </location>
</feature>
<dbReference type="Proteomes" id="UP000095280">
    <property type="component" value="Unplaced"/>
</dbReference>
<feature type="compositionally biased region" description="Basic and acidic residues" evidence="1">
    <location>
        <begin position="204"/>
        <end position="221"/>
    </location>
</feature>
<protein>
    <submittedName>
        <fullName evidence="3">NAM-associated domain-containing protein</fullName>
    </submittedName>
</protein>
<dbReference type="WBParaSite" id="maker-unitig_19985-snap-gene-0.2-mRNA-1">
    <property type="protein sequence ID" value="maker-unitig_19985-snap-gene-0.2-mRNA-1"/>
    <property type="gene ID" value="maker-unitig_19985-snap-gene-0.2"/>
</dbReference>
<feature type="region of interest" description="Disordered" evidence="1">
    <location>
        <begin position="1"/>
        <end position="29"/>
    </location>
</feature>
<reference evidence="3" key="1">
    <citation type="submission" date="2016-11" db="UniProtKB">
        <authorList>
            <consortium name="WormBaseParasite"/>
        </authorList>
    </citation>
    <scope>IDENTIFICATION</scope>
</reference>
<feature type="compositionally biased region" description="Polar residues" evidence="1">
    <location>
        <begin position="1"/>
        <end position="17"/>
    </location>
</feature>
<feature type="compositionally biased region" description="Low complexity" evidence="1">
    <location>
        <begin position="111"/>
        <end position="126"/>
    </location>
</feature>
<feature type="region of interest" description="Disordered" evidence="1">
    <location>
        <begin position="106"/>
        <end position="221"/>
    </location>
</feature>
<organism evidence="2 3">
    <name type="scientific">Macrostomum lignano</name>
    <dbReference type="NCBI Taxonomy" id="282301"/>
    <lineage>
        <taxon>Eukaryota</taxon>
        <taxon>Metazoa</taxon>
        <taxon>Spiralia</taxon>
        <taxon>Lophotrochozoa</taxon>
        <taxon>Platyhelminthes</taxon>
        <taxon>Rhabditophora</taxon>
        <taxon>Macrostomorpha</taxon>
        <taxon>Macrostomida</taxon>
        <taxon>Macrostomidae</taxon>
        <taxon>Macrostomum</taxon>
    </lineage>
</organism>
<evidence type="ECO:0000313" key="3">
    <source>
        <dbReference type="WBParaSite" id="maker-unitig_19985-snap-gene-0.2-mRNA-1"/>
    </source>
</evidence>
<accession>A0A1I8F491</accession>
<name>A0A1I8F491_9PLAT</name>
<sequence length="221" mass="24302">SCSKPQGQSSARPNPSRATRGLRQLPDEGARAAAGGRLLAEAYQQLLGLGGYAQCLIASRDCASRRGQATKTDGSRCCSRGRRRWWQLATAWQRFRSVFDDLSESAGFSSQQTPQQAPAATTTAEAGEPEADRQLGRPASPHRAAGRLALQQEENKREGLKRSWPSESCRPSTPVAQSQRRDFAELEAQQRNSNCCSSSSHFVRQAELESELGRQIKRELE</sequence>
<evidence type="ECO:0000313" key="2">
    <source>
        <dbReference type="Proteomes" id="UP000095280"/>
    </source>
</evidence>
<keyword evidence="2" id="KW-1185">Reference proteome</keyword>
<dbReference type="AlphaFoldDB" id="A0A1I8F491"/>
<evidence type="ECO:0000256" key="1">
    <source>
        <dbReference type="SAM" id="MobiDB-lite"/>
    </source>
</evidence>